<reference evidence="3" key="1">
    <citation type="journal article" date="2013" name="Nat. Genet.">
        <title>The Capsella rubella genome and the genomic consequences of rapid mating system evolution.</title>
        <authorList>
            <person name="Slotte T."/>
            <person name="Hazzouri K.M."/>
            <person name="Agren J.A."/>
            <person name="Koenig D."/>
            <person name="Maumus F."/>
            <person name="Guo Y.L."/>
            <person name="Steige K."/>
            <person name="Platts A.E."/>
            <person name="Escobar J.S."/>
            <person name="Newman L.K."/>
            <person name="Wang W."/>
            <person name="Mandakova T."/>
            <person name="Vello E."/>
            <person name="Smith L.M."/>
            <person name="Henz S.R."/>
            <person name="Steffen J."/>
            <person name="Takuno S."/>
            <person name="Brandvain Y."/>
            <person name="Coop G."/>
            <person name="Andolfatto P."/>
            <person name="Hu T.T."/>
            <person name="Blanchette M."/>
            <person name="Clark R.M."/>
            <person name="Quesneville H."/>
            <person name="Nordborg M."/>
            <person name="Gaut B.S."/>
            <person name="Lysak M.A."/>
            <person name="Jenkins J."/>
            <person name="Grimwood J."/>
            <person name="Chapman J."/>
            <person name="Prochnik S."/>
            <person name="Shu S."/>
            <person name="Rokhsar D."/>
            <person name="Schmutz J."/>
            <person name="Weigel D."/>
            <person name="Wright S.I."/>
        </authorList>
    </citation>
    <scope>NUCLEOTIDE SEQUENCE [LARGE SCALE GENOMIC DNA]</scope>
    <source>
        <strain evidence="3">cv. Monte Gargano</strain>
    </source>
</reference>
<dbReference type="EMBL" id="KB870810">
    <property type="protein sequence ID" value="EOA20747.1"/>
    <property type="molecule type" value="Genomic_DNA"/>
</dbReference>
<dbReference type="Proteomes" id="UP000029121">
    <property type="component" value="Unassembled WGS sequence"/>
</dbReference>
<sequence length="413" mass="46939">MVTLRQRTPAVTEAPEPPKLEEERICEDVTILSDDSDEDSSSDSAVKHLRGRWELASVLNFVNVFGPLVSEKLKLTAEEIEMGLIESNNTNAQLHIALLKGIPPVNKNLDDANAWITVLCKKLAPWWPWIATGEIPITASKGEEISEYQRLSPINRLKFLKALCELRVQQDDARSYIQENTKEGDLDSHFRKRKLGGDGKKTSYWFDGNDMQGYRLYREVNEISKKNACSDKSCLSWEIEATNLDEFQRVARELSSSKASSLAATGEKIETEALPVVEKYHKKKERALKKKMKKEQLVVNVNFSGPMRRSCRNRIPATYTYDNFDKMISDAVEEKEESDGDEVEEREQQSVSLGSDNDSSEGNKMNSTEDEAPEINNDDDKENEKSKEDAESKGEYGVKNRLRQRVTRNSALY</sequence>
<dbReference type="KEGG" id="crb:17884405"/>
<gene>
    <name evidence="2" type="ORF">CARUB_v10001076mg</name>
</gene>
<evidence type="ECO:0000256" key="1">
    <source>
        <dbReference type="SAM" id="MobiDB-lite"/>
    </source>
</evidence>
<dbReference type="OrthoDB" id="303107at2759"/>
<feature type="region of interest" description="Disordered" evidence="1">
    <location>
        <begin position="1"/>
        <end position="20"/>
    </location>
</feature>
<feature type="compositionally biased region" description="Acidic residues" evidence="1">
    <location>
        <begin position="332"/>
        <end position="345"/>
    </location>
</feature>
<dbReference type="InterPro" id="IPR028938">
    <property type="entry name" value="Rsf1-like"/>
</dbReference>
<proteinExistence type="predicted"/>
<accession>R0FEU2</accession>
<feature type="compositionally biased region" description="Acidic residues" evidence="1">
    <location>
        <begin position="368"/>
        <end position="381"/>
    </location>
</feature>
<organism evidence="2 3">
    <name type="scientific">Capsella rubella</name>
    <dbReference type="NCBI Taxonomy" id="81985"/>
    <lineage>
        <taxon>Eukaryota</taxon>
        <taxon>Viridiplantae</taxon>
        <taxon>Streptophyta</taxon>
        <taxon>Embryophyta</taxon>
        <taxon>Tracheophyta</taxon>
        <taxon>Spermatophyta</taxon>
        <taxon>Magnoliopsida</taxon>
        <taxon>eudicotyledons</taxon>
        <taxon>Gunneridae</taxon>
        <taxon>Pentapetalae</taxon>
        <taxon>rosids</taxon>
        <taxon>malvids</taxon>
        <taxon>Brassicales</taxon>
        <taxon>Brassicaceae</taxon>
        <taxon>Camelineae</taxon>
        <taxon>Capsella</taxon>
    </lineage>
</organism>
<evidence type="ECO:0000313" key="3">
    <source>
        <dbReference type="Proteomes" id="UP000029121"/>
    </source>
</evidence>
<dbReference type="AlphaFoldDB" id="R0FEU2"/>
<dbReference type="STRING" id="81985.R0FEU2"/>
<name>R0FEU2_9BRAS</name>
<dbReference type="PANTHER" id="PTHR14296">
    <property type="entry name" value="REMODELING AND SPACING FACTOR 1"/>
    <property type="match status" value="1"/>
</dbReference>
<feature type="region of interest" description="Disordered" evidence="1">
    <location>
        <begin position="332"/>
        <end position="413"/>
    </location>
</feature>
<evidence type="ECO:0008006" key="4">
    <source>
        <dbReference type="Google" id="ProtNLM"/>
    </source>
</evidence>
<dbReference type="PANTHER" id="PTHR14296:SF12">
    <property type="entry name" value="DDT DOMAIN-CONTAINING PROTEIN DDR4 ISOFORM X1"/>
    <property type="match status" value="1"/>
</dbReference>
<evidence type="ECO:0000313" key="2">
    <source>
        <dbReference type="EMBL" id="EOA20747.1"/>
    </source>
</evidence>
<dbReference type="GO" id="GO:0031213">
    <property type="term" value="C:RSF complex"/>
    <property type="evidence" value="ECO:0007669"/>
    <property type="project" value="InterPro"/>
</dbReference>
<dbReference type="GO" id="GO:0006355">
    <property type="term" value="P:regulation of DNA-templated transcription"/>
    <property type="evidence" value="ECO:0007669"/>
    <property type="project" value="InterPro"/>
</dbReference>
<dbReference type="eggNOG" id="ENOG502QTWQ">
    <property type="taxonomic scope" value="Eukaryota"/>
</dbReference>
<feature type="compositionally biased region" description="Basic and acidic residues" evidence="1">
    <location>
        <begin position="382"/>
        <end position="398"/>
    </location>
</feature>
<feature type="compositionally biased region" description="Polar residues" evidence="1">
    <location>
        <begin position="349"/>
        <end position="366"/>
    </location>
</feature>
<protein>
    <recommendedName>
        <fullName evidence="4">DDT domain-containing protein</fullName>
    </recommendedName>
</protein>
<keyword evidence="3" id="KW-1185">Reference proteome</keyword>